<evidence type="ECO:0000259" key="15">
    <source>
        <dbReference type="SMART" id="SM00485"/>
    </source>
</evidence>
<reference evidence="16 17" key="1">
    <citation type="journal article" date="2016" name="Sci. Rep.">
        <title>Metabolic traits of an uncultured archaeal lineage -MSBL1- from brine pools of the Red Sea.</title>
        <authorList>
            <person name="Mwirichia R."/>
            <person name="Alam I."/>
            <person name="Rashid M."/>
            <person name="Vinu M."/>
            <person name="Ba-Alawi W."/>
            <person name="Anthony Kamau A."/>
            <person name="Kamanda Ngugi D."/>
            <person name="Goker M."/>
            <person name="Klenk H.P."/>
            <person name="Bajic V."/>
            <person name="Stingl U."/>
        </authorList>
    </citation>
    <scope>NUCLEOTIDE SEQUENCE [LARGE SCALE GENOMIC DNA]</scope>
    <source>
        <strain evidence="16">SCGC-AAA261C02</strain>
    </source>
</reference>
<evidence type="ECO:0000259" key="13">
    <source>
        <dbReference type="SMART" id="SM00475"/>
    </source>
</evidence>
<dbReference type="InterPro" id="IPR006084">
    <property type="entry name" value="XPG/Rad2"/>
</dbReference>
<dbReference type="SUPFAM" id="SSF88723">
    <property type="entry name" value="PIN domain-like"/>
    <property type="match status" value="1"/>
</dbReference>
<dbReference type="GO" id="GO:0006281">
    <property type="term" value="P:DNA repair"/>
    <property type="evidence" value="ECO:0007669"/>
    <property type="project" value="UniProtKB-UniRule"/>
</dbReference>
<evidence type="ECO:0000256" key="3">
    <source>
        <dbReference type="ARBA" id="ARBA00022723"/>
    </source>
</evidence>
<dbReference type="InterPro" id="IPR036279">
    <property type="entry name" value="5-3_exonuclease_C_sf"/>
</dbReference>
<evidence type="ECO:0000256" key="1">
    <source>
        <dbReference type="ARBA" id="ARBA00022705"/>
    </source>
</evidence>
<dbReference type="InterPro" id="IPR019974">
    <property type="entry name" value="XPG_CS"/>
</dbReference>
<keyword evidence="3 12" id="KW-0479">Metal-binding</keyword>
<feature type="domain" description="XPG-I" evidence="14">
    <location>
        <begin position="140"/>
        <end position="221"/>
    </location>
</feature>
<dbReference type="PANTHER" id="PTHR11081">
    <property type="entry name" value="FLAP ENDONUCLEASE FAMILY MEMBER"/>
    <property type="match status" value="1"/>
</dbReference>
<keyword evidence="5 12" id="KW-0227">DNA damage</keyword>
<proteinExistence type="inferred from homology"/>
<dbReference type="CDD" id="cd09867">
    <property type="entry name" value="PIN_FEN1"/>
    <property type="match status" value="1"/>
</dbReference>
<dbReference type="FunFam" id="3.40.50.1010:FF:000016">
    <property type="entry name" value="Flap endonuclease 1"/>
    <property type="match status" value="1"/>
</dbReference>
<dbReference type="PATRIC" id="fig|1698272.3.peg.596"/>
<keyword evidence="1 12" id="KW-0235">DNA replication</keyword>
<feature type="binding site" evidence="12">
    <location>
        <position position="154"/>
    </location>
    <ligand>
        <name>Mg(2+)</name>
        <dbReference type="ChEBI" id="CHEBI:18420"/>
        <label>1</label>
    </ligand>
</feature>
<feature type="binding site" evidence="12">
    <location>
        <position position="173"/>
    </location>
    <ligand>
        <name>Mg(2+)</name>
        <dbReference type="ChEBI" id="CHEBI:18420"/>
        <label>2</label>
    </ligand>
</feature>
<keyword evidence="6 12" id="KW-0378">Hydrolase</keyword>
<feature type="binding site" evidence="12">
    <location>
        <position position="236"/>
    </location>
    <ligand>
        <name>Mg(2+)</name>
        <dbReference type="ChEBI" id="CHEBI:18420"/>
        <label>2</label>
    </ligand>
</feature>
<dbReference type="GO" id="GO:0000287">
    <property type="term" value="F:magnesium ion binding"/>
    <property type="evidence" value="ECO:0007669"/>
    <property type="project" value="UniProtKB-UniRule"/>
</dbReference>
<dbReference type="PRINTS" id="PR00853">
    <property type="entry name" value="XPGRADSUPER"/>
</dbReference>
<feature type="binding site" evidence="12">
    <location>
        <position position="175"/>
    </location>
    <ligand>
        <name>Mg(2+)</name>
        <dbReference type="ChEBI" id="CHEBI:18420"/>
        <label>2</label>
    </ligand>
</feature>
<dbReference type="InterPro" id="IPR006085">
    <property type="entry name" value="XPG_DNA_repair_N"/>
</dbReference>
<keyword evidence="17" id="KW-1185">Reference proteome</keyword>
<keyword evidence="2 12" id="KW-0540">Nuclease</keyword>
<evidence type="ECO:0000313" key="16">
    <source>
        <dbReference type="EMBL" id="KXA99394.1"/>
    </source>
</evidence>
<dbReference type="InterPro" id="IPR023426">
    <property type="entry name" value="Flap_endonuc"/>
</dbReference>
<evidence type="ECO:0000259" key="14">
    <source>
        <dbReference type="SMART" id="SM00484"/>
    </source>
</evidence>
<dbReference type="HAMAP" id="MF_00614">
    <property type="entry name" value="Fen"/>
    <property type="match status" value="1"/>
</dbReference>
<comment type="function">
    <text evidence="10">Structure-specific nuclease with 5'-flap endonuclease and 5'-3' exonuclease activities involved in DNA replication and repair. During DNA replication, cleaves the 5'-overhanging flap structure that is generated by displacement synthesis when DNA polymerase encounters the 5'-end of a downstream Okazaki fragment. Binds the unpaired 3'-DNA end and kinks the DNA to facilitate 5' cleavage specificity. Cleaves one nucleotide into the double-stranded DNA from the junction in flap DNA, leaving a nick for ligation. Also involved in the base excision repair (BER) pathway. Acts as a genome stabilization factor that prevents flaps from equilibrating into structures that lead to duplications and deletions. Also possesses 5'-3' exonuclease activity on nicked or gapped double-stranded DNA.</text>
</comment>
<organism evidence="16 17">
    <name type="scientific">candidate division MSBL1 archaeon SCGC-AAA261C02</name>
    <dbReference type="NCBI Taxonomy" id="1698272"/>
    <lineage>
        <taxon>Archaea</taxon>
        <taxon>Methanobacteriati</taxon>
        <taxon>Methanobacteriota</taxon>
        <taxon>candidate division MSBL1</taxon>
    </lineage>
</organism>
<dbReference type="Gene3D" id="1.10.150.20">
    <property type="entry name" value="5' to 3' exonuclease, C-terminal subdomain"/>
    <property type="match status" value="1"/>
</dbReference>
<dbReference type="SMART" id="SM00475">
    <property type="entry name" value="53EXOc"/>
    <property type="match status" value="1"/>
</dbReference>
<dbReference type="PANTHER" id="PTHR11081:SF9">
    <property type="entry name" value="FLAP ENDONUCLEASE 1"/>
    <property type="match status" value="1"/>
</dbReference>
<comment type="function">
    <text evidence="12">Structure-specific nuclease with 5'-flap endonuclease and 5'-3' exonuclease activities involved in DNA replication and repair. During DNA replication, cleaves the 5'-overhanging flap structure that is generated by displacement synthesis when DNA polymerase encounters the 5'-end of a downstream Okazaki fragment. Binds the unpaired 3'-DNA end and kinks the DNA to facilitate 5' cleavage specificity. Cleaves one nucleotide into the double-stranded DNA from the junction in flap DNA, leaving a nick for ligation. Also involved in the base excision repair (BER) pathway. Acts as a genome stabilization factor that prevents flaps from equilibrating into structurs that lead to duplications and deletions. Also possesses 5'-3' exonuclease activity on nicked or gapped double-stranded DNA.</text>
</comment>
<comment type="caution">
    <text evidence="16">The sequence shown here is derived from an EMBL/GenBank/DDBJ whole genome shotgun (WGS) entry which is preliminary data.</text>
</comment>
<evidence type="ECO:0000256" key="8">
    <source>
        <dbReference type="ARBA" id="ARBA00022842"/>
    </source>
</evidence>
<name>A0A133UYZ2_9EURY</name>
<dbReference type="GO" id="GO:0003677">
    <property type="term" value="F:DNA binding"/>
    <property type="evidence" value="ECO:0007669"/>
    <property type="project" value="UniProtKB-UniRule"/>
</dbReference>
<feature type="binding site" evidence="12">
    <location>
        <position position="80"/>
    </location>
    <ligand>
        <name>Mg(2+)</name>
        <dbReference type="ChEBI" id="CHEBI:18420"/>
        <label>1</label>
    </ligand>
</feature>
<dbReference type="PROSITE" id="PS00841">
    <property type="entry name" value="XPG_1"/>
    <property type="match status" value="1"/>
</dbReference>
<evidence type="ECO:0000256" key="4">
    <source>
        <dbReference type="ARBA" id="ARBA00022759"/>
    </source>
</evidence>
<dbReference type="GO" id="GO:0017108">
    <property type="term" value="F:5'-flap endonuclease activity"/>
    <property type="evidence" value="ECO:0007669"/>
    <property type="project" value="UniProtKB-UniRule"/>
</dbReference>
<evidence type="ECO:0000256" key="5">
    <source>
        <dbReference type="ARBA" id="ARBA00022763"/>
    </source>
</evidence>
<evidence type="ECO:0000256" key="11">
    <source>
        <dbReference type="ARBA" id="ARBA00065981"/>
    </source>
</evidence>
<dbReference type="AlphaFoldDB" id="A0A133UYZ2"/>
<keyword evidence="9 12" id="KW-0234">DNA repair</keyword>
<dbReference type="FunFam" id="1.10.150.20:FF:000087">
    <property type="entry name" value="Flap endonuclease 1"/>
    <property type="match status" value="1"/>
</dbReference>
<dbReference type="GO" id="GO:0043137">
    <property type="term" value="P:DNA replication, removal of RNA primer"/>
    <property type="evidence" value="ECO:0007669"/>
    <property type="project" value="UniProtKB-UniRule"/>
</dbReference>
<dbReference type="GO" id="GO:0008409">
    <property type="term" value="F:5'-3' exonuclease activity"/>
    <property type="evidence" value="ECO:0007669"/>
    <property type="project" value="UniProtKB-UniRule"/>
</dbReference>
<dbReference type="NCBIfam" id="TIGR03674">
    <property type="entry name" value="fen_arch"/>
    <property type="match status" value="1"/>
</dbReference>
<dbReference type="InterPro" id="IPR029060">
    <property type="entry name" value="PIN-like_dom_sf"/>
</dbReference>
<feature type="binding site" evidence="12">
    <location>
        <position position="152"/>
    </location>
    <ligand>
        <name>Mg(2+)</name>
        <dbReference type="ChEBI" id="CHEBI:18420"/>
        <label>1</label>
    </ligand>
</feature>
<feature type="domain" description="5'-3' exonuclease" evidence="13">
    <location>
        <begin position="21"/>
        <end position="309"/>
    </location>
</feature>
<comment type="subunit">
    <text evidence="11 12">Interacts with PCNA. PCNA stimulates the nuclease activity without altering cleavage specificity.</text>
</comment>
<keyword evidence="7 12" id="KW-0269">Exonuclease</keyword>
<comment type="similarity">
    <text evidence="12">Belongs to the XPG/RAD2 endonuclease family. FEN1 subfamily.</text>
</comment>
<evidence type="ECO:0000256" key="9">
    <source>
        <dbReference type="ARBA" id="ARBA00023204"/>
    </source>
</evidence>
<evidence type="ECO:0000256" key="2">
    <source>
        <dbReference type="ARBA" id="ARBA00022722"/>
    </source>
</evidence>
<dbReference type="InterPro" id="IPR019973">
    <property type="entry name" value="Flap_endonuc_arc"/>
</dbReference>
<dbReference type="Pfam" id="PF00867">
    <property type="entry name" value="XPG_I"/>
    <property type="match status" value="1"/>
</dbReference>
<protein>
    <recommendedName>
        <fullName evidence="12">Flap endonuclease 1</fullName>
        <shortName evidence="12">FEN-1</shortName>
        <ecNumber evidence="12">3.1.-.-</ecNumber>
    </recommendedName>
    <alternativeName>
        <fullName evidence="12">Flap structure-specific endonuclease 1</fullName>
    </alternativeName>
</protein>
<feature type="binding site" evidence="12">
    <location>
        <position position="27"/>
    </location>
    <ligand>
        <name>Mg(2+)</name>
        <dbReference type="ChEBI" id="CHEBI:18420"/>
        <label>1</label>
    </ligand>
</feature>
<evidence type="ECO:0000256" key="6">
    <source>
        <dbReference type="ARBA" id="ARBA00022801"/>
    </source>
</evidence>
<gene>
    <name evidence="12" type="primary">fen</name>
    <name evidence="16" type="ORF">AKJ42_03275</name>
</gene>
<dbReference type="SUPFAM" id="SSF47807">
    <property type="entry name" value="5' to 3' exonuclease, C-terminal subdomain"/>
    <property type="match status" value="1"/>
</dbReference>
<accession>A0A133UYZ2</accession>
<dbReference type="SMART" id="SM00484">
    <property type="entry name" value="XPGI"/>
    <property type="match status" value="1"/>
</dbReference>
<dbReference type="InterPro" id="IPR006086">
    <property type="entry name" value="XPG-I_dom"/>
</dbReference>
<keyword evidence="8 12" id="KW-0460">Magnesium</keyword>
<dbReference type="SMART" id="SM00485">
    <property type="entry name" value="XPGN"/>
    <property type="match status" value="1"/>
</dbReference>
<dbReference type="EC" id="3.1.-.-" evidence="12"/>
<feature type="region of interest" description="N-domain" evidence="12">
    <location>
        <begin position="1"/>
        <end position="98"/>
    </location>
</feature>
<sequence length="341" mass="38398">MGVQIKDIVPIQESSLEQLQGKIIAIDAMNTLYQFLSIIRQSDGTPLKDSKGRITSHLSGLFYRTSNLIEKGIRPVFIFDGEPPELKSKTIETRRTLRAEAEKARKKALKEGKEKEALKYAQRSARLTEEMSGESKTLLDAMGVPWIQAPEEGEAQAARLTQNEDSWAAGSQDFDSLLFGAPRLLRNLTITGKRKLPGKDVYKEIVPEVISLEKLSEEQEITREQLIAIGILVGTDYNPGIKGIGPKRALKLVQEHGTISDILEAEEDLEFEVDPIEIEEIFLEPNVTDDYEVSWSEPNPDAIKEFLCEEHDFSESRINTSIERLEKGASKRSQESLEKWV</sequence>
<evidence type="ECO:0000256" key="10">
    <source>
        <dbReference type="ARBA" id="ARBA00024702"/>
    </source>
</evidence>
<evidence type="ECO:0000256" key="12">
    <source>
        <dbReference type="HAMAP-Rule" id="MF_00614"/>
    </source>
</evidence>
<dbReference type="SMART" id="SM00279">
    <property type="entry name" value="HhH2"/>
    <property type="match status" value="1"/>
</dbReference>
<dbReference type="Proteomes" id="UP000070520">
    <property type="component" value="Unassembled WGS sequence"/>
</dbReference>
<keyword evidence="4 12" id="KW-0255">Endonuclease</keyword>
<dbReference type="EMBL" id="LHXW01000047">
    <property type="protein sequence ID" value="KXA99394.1"/>
    <property type="molecule type" value="Genomic_DNA"/>
</dbReference>
<feature type="domain" description="XPG N-terminal" evidence="15">
    <location>
        <begin position="1"/>
        <end position="101"/>
    </location>
</feature>
<dbReference type="Pfam" id="PF00752">
    <property type="entry name" value="XPG_N"/>
    <property type="match status" value="1"/>
</dbReference>
<dbReference type="InterPro" id="IPR002421">
    <property type="entry name" value="5-3_exonuclease"/>
</dbReference>
<evidence type="ECO:0000256" key="7">
    <source>
        <dbReference type="ARBA" id="ARBA00022839"/>
    </source>
</evidence>
<evidence type="ECO:0000313" key="17">
    <source>
        <dbReference type="Proteomes" id="UP000070520"/>
    </source>
</evidence>
<comment type="caution">
    <text evidence="12">Lacks conserved residue(s) required for the propagation of feature annotation.</text>
</comment>
<dbReference type="Gene3D" id="3.40.50.1010">
    <property type="entry name" value="5'-nuclease"/>
    <property type="match status" value="1"/>
</dbReference>
<dbReference type="InterPro" id="IPR008918">
    <property type="entry name" value="HhH2"/>
</dbReference>
<comment type="cofactor">
    <cofactor evidence="12">
        <name>Mg(2+)</name>
        <dbReference type="ChEBI" id="CHEBI:18420"/>
    </cofactor>
    <text evidence="12">Binds 2 magnesium ions per subunit. They probably participate in the reaction catalyzed by the enzyme. May bind an additional third magnesium ion after substrate binding.</text>
</comment>